<evidence type="ECO:0000256" key="4">
    <source>
        <dbReference type="SAM" id="SignalP"/>
    </source>
</evidence>
<name>A0A839QIJ4_9MICC</name>
<dbReference type="PROSITE" id="PS51677">
    <property type="entry name" value="NODB"/>
    <property type="match status" value="1"/>
</dbReference>
<evidence type="ECO:0000256" key="2">
    <source>
        <dbReference type="ARBA" id="ARBA00022801"/>
    </source>
</evidence>
<dbReference type="RefSeq" id="WP_345075347.1">
    <property type="nucleotide sequence ID" value="NZ_BAABGK010000029.1"/>
</dbReference>
<dbReference type="AlphaFoldDB" id="A0A839QIJ4"/>
<reference evidence="6 7" key="1">
    <citation type="submission" date="2020-08" db="EMBL/GenBank/DDBJ databases">
        <title>Sequencing the genomes of 1000 actinobacteria strains.</title>
        <authorList>
            <person name="Klenk H.-P."/>
        </authorList>
    </citation>
    <scope>NUCLEOTIDE SEQUENCE [LARGE SCALE GENOMIC DNA]</scope>
    <source>
        <strain evidence="6 7">DSM 22826</strain>
    </source>
</reference>
<dbReference type="PANTHER" id="PTHR10587">
    <property type="entry name" value="GLYCOSYL TRANSFERASE-RELATED"/>
    <property type="match status" value="1"/>
</dbReference>
<comment type="caution">
    <text evidence="6">The sequence shown here is derived from an EMBL/GenBank/DDBJ whole genome shotgun (WGS) entry which is preliminary data.</text>
</comment>
<dbReference type="SUPFAM" id="SSF88713">
    <property type="entry name" value="Glycoside hydrolase/deacetylase"/>
    <property type="match status" value="1"/>
</dbReference>
<dbReference type="GO" id="GO:0016810">
    <property type="term" value="F:hydrolase activity, acting on carbon-nitrogen (but not peptide) bonds"/>
    <property type="evidence" value="ECO:0007669"/>
    <property type="project" value="InterPro"/>
</dbReference>
<gene>
    <name evidence="6" type="ORF">E9229_001798</name>
</gene>
<evidence type="ECO:0000256" key="1">
    <source>
        <dbReference type="ARBA" id="ARBA00022723"/>
    </source>
</evidence>
<feature type="domain" description="NodB homology" evidence="5">
    <location>
        <begin position="80"/>
        <end position="252"/>
    </location>
</feature>
<evidence type="ECO:0000259" key="5">
    <source>
        <dbReference type="PROSITE" id="PS51677"/>
    </source>
</evidence>
<keyword evidence="4" id="KW-0732">Signal</keyword>
<dbReference type="PROSITE" id="PS51257">
    <property type="entry name" value="PROKAR_LIPOPROTEIN"/>
    <property type="match status" value="1"/>
</dbReference>
<organism evidence="6 7">
    <name type="scientific">Paeniglutamicibacter cryotolerans</name>
    <dbReference type="NCBI Taxonomy" id="670079"/>
    <lineage>
        <taxon>Bacteria</taxon>
        <taxon>Bacillati</taxon>
        <taxon>Actinomycetota</taxon>
        <taxon>Actinomycetes</taxon>
        <taxon>Micrococcales</taxon>
        <taxon>Micrococcaceae</taxon>
        <taxon>Paeniglutamicibacter</taxon>
    </lineage>
</organism>
<feature type="signal peptide" evidence="4">
    <location>
        <begin position="1"/>
        <end position="28"/>
    </location>
</feature>
<dbReference type="InterPro" id="IPR011330">
    <property type="entry name" value="Glyco_hydro/deAcase_b/a-brl"/>
</dbReference>
<evidence type="ECO:0000313" key="6">
    <source>
        <dbReference type="EMBL" id="MBB2995607.1"/>
    </source>
</evidence>
<dbReference type="InterPro" id="IPR050248">
    <property type="entry name" value="Polysacc_deacetylase_ArnD"/>
</dbReference>
<dbReference type="PANTHER" id="PTHR10587:SF133">
    <property type="entry name" value="CHITIN DEACETYLASE 1-RELATED"/>
    <property type="match status" value="1"/>
</dbReference>
<feature type="chain" id="PRO_5039172390" evidence="4">
    <location>
        <begin position="29"/>
        <end position="277"/>
    </location>
</feature>
<dbReference type="InterPro" id="IPR002509">
    <property type="entry name" value="NODB_dom"/>
</dbReference>
<evidence type="ECO:0000313" key="7">
    <source>
        <dbReference type="Proteomes" id="UP000523000"/>
    </source>
</evidence>
<dbReference type="Gene3D" id="3.20.20.370">
    <property type="entry name" value="Glycoside hydrolase/deacetylase"/>
    <property type="match status" value="1"/>
</dbReference>
<dbReference type="EMBL" id="JACHVS010000001">
    <property type="protein sequence ID" value="MBB2995607.1"/>
    <property type="molecule type" value="Genomic_DNA"/>
</dbReference>
<keyword evidence="1" id="KW-0479">Metal-binding</keyword>
<dbReference type="Proteomes" id="UP000523000">
    <property type="component" value="Unassembled WGS sequence"/>
</dbReference>
<protein>
    <submittedName>
        <fullName evidence="6">Peptidoglycan/xylan/chitin deacetylase (PgdA/CDA1 family)</fullName>
    </submittedName>
</protein>
<dbReference type="GO" id="GO:0005975">
    <property type="term" value="P:carbohydrate metabolic process"/>
    <property type="evidence" value="ECO:0007669"/>
    <property type="project" value="InterPro"/>
</dbReference>
<dbReference type="Pfam" id="PF01522">
    <property type="entry name" value="Polysacc_deac_1"/>
    <property type="match status" value="1"/>
</dbReference>
<evidence type="ECO:0000256" key="3">
    <source>
        <dbReference type="SAM" id="MobiDB-lite"/>
    </source>
</evidence>
<dbReference type="GO" id="GO:0046872">
    <property type="term" value="F:metal ion binding"/>
    <property type="evidence" value="ECO:0007669"/>
    <property type="project" value="UniProtKB-KW"/>
</dbReference>
<accession>A0A839QIJ4</accession>
<keyword evidence="7" id="KW-1185">Reference proteome</keyword>
<dbReference type="GO" id="GO:0016020">
    <property type="term" value="C:membrane"/>
    <property type="evidence" value="ECO:0007669"/>
    <property type="project" value="TreeGrafter"/>
</dbReference>
<feature type="region of interest" description="Disordered" evidence="3">
    <location>
        <begin position="35"/>
        <end position="72"/>
    </location>
</feature>
<keyword evidence="2" id="KW-0378">Hydrolase</keyword>
<proteinExistence type="predicted"/>
<sequence length="277" mass="29282">MESMRFRSKALRTSLAATAILALAGCSAALPAPTHPAQSGQQFIAGPGSSPAVTSPPAETSGKRKEPAETTKSPNCAKVKCVALTFDDGPGAYTEDLLNLLDTYQAKATFFVIGKDVQKHPQVLKDTASRGHEIGNHSWAHQDLSKMSVSAAERDLDKTAAAVKQVTGSNPTLIRPPFGALPAALKKDLSTPIALWSIDTQDWLTRDTKKTIKAAEAAKPGSIVLMHDIHESTLKAMPAVLKDLKGRGFHFVTVTQILGKPKPGIGYGTGLSPTPAK</sequence>